<dbReference type="PANTHER" id="PTHR31406">
    <property type="entry name" value="PROTEIN CBG06702-RELATED"/>
    <property type="match status" value="1"/>
</dbReference>
<evidence type="ECO:0000256" key="1">
    <source>
        <dbReference type="SAM" id="Phobius"/>
    </source>
</evidence>
<protein>
    <submittedName>
        <fullName evidence="3">CX domain-containing protein</fullName>
    </submittedName>
</protein>
<keyword evidence="1" id="KW-0812">Transmembrane</keyword>
<evidence type="ECO:0000313" key="2">
    <source>
        <dbReference type="Proteomes" id="UP000095282"/>
    </source>
</evidence>
<keyword evidence="1" id="KW-1133">Transmembrane helix</keyword>
<proteinExistence type="predicted"/>
<feature type="transmembrane region" description="Helical" evidence="1">
    <location>
        <begin position="68"/>
        <end position="89"/>
    </location>
</feature>
<dbReference type="AlphaFoldDB" id="A0A1I7SY68"/>
<sequence>MNIIPPPYEPTLPVEEDFGELLDDEKNAFYYFSVLFLIISTVVSTLLTGAFLVISILVWGTLKPIDTILQFALPILIFGAYIALVVKISTMRRDSMNKKEVDILKQAIFVFVVFQPNCNNPEGPLPYPIPPNTVTCYVSGYDAEMNHAKYTTPDMMYWETYKQLVSNESYYDEGRARMPHYNCSLDYEDGLHCYCGTDFCNTPSMFHGNITILPIIECKDVFMKEYRPAACNKCIWRIDYVIS</sequence>
<feature type="transmembrane region" description="Helical" evidence="1">
    <location>
        <begin position="29"/>
        <end position="62"/>
    </location>
</feature>
<dbReference type="WBParaSite" id="Csp11.Scaffold282.g721.t2">
    <property type="protein sequence ID" value="Csp11.Scaffold282.g721.t2"/>
    <property type="gene ID" value="Csp11.Scaffold282.g721"/>
</dbReference>
<accession>A0A1I7SY68</accession>
<keyword evidence="1" id="KW-0472">Membrane</keyword>
<reference evidence="3" key="1">
    <citation type="submission" date="2016-11" db="UniProtKB">
        <authorList>
            <consortium name="WormBaseParasite"/>
        </authorList>
    </citation>
    <scope>IDENTIFICATION</scope>
</reference>
<organism evidence="2 3">
    <name type="scientific">Caenorhabditis tropicalis</name>
    <dbReference type="NCBI Taxonomy" id="1561998"/>
    <lineage>
        <taxon>Eukaryota</taxon>
        <taxon>Metazoa</taxon>
        <taxon>Ecdysozoa</taxon>
        <taxon>Nematoda</taxon>
        <taxon>Chromadorea</taxon>
        <taxon>Rhabditida</taxon>
        <taxon>Rhabditina</taxon>
        <taxon>Rhabditomorpha</taxon>
        <taxon>Rhabditoidea</taxon>
        <taxon>Rhabditidae</taxon>
        <taxon>Peloderinae</taxon>
        <taxon>Caenorhabditis</taxon>
    </lineage>
</organism>
<dbReference type="Pfam" id="PF04789">
    <property type="entry name" value="DUF621"/>
    <property type="match status" value="1"/>
</dbReference>
<keyword evidence="2" id="KW-1185">Reference proteome</keyword>
<dbReference type="InterPro" id="IPR006874">
    <property type="entry name" value="DUF621"/>
</dbReference>
<dbReference type="STRING" id="1561998.A0A1I7SY68"/>
<evidence type="ECO:0000313" key="3">
    <source>
        <dbReference type="WBParaSite" id="Csp11.Scaffold282.g721.t2"/>
    </source>
</evidence>
<dbReference type="Proteomes" id="UP000095282">
    <property type="component" value="Unplaced"/>
</dbReference>
<name>A0A1I7SY68_9PELO</name>